<organism evidence="1 2">
    <name type="scientific">Aquirufa antheringensis</name>
    <dbReference type="NCBI Taxonomy" id="2516559"/>
    <lineage>
        <taxon>Bacteria</taxon>
        <taxon>Pseudomonadati</taxon>
        <taxon>Bacteroidota</taxon>
        <taxon>Cytophagia</taxon>
        <taxon>Cytophagales</taxon>
        <taxon>Flectobacillaceae</taxon>
        <taxon>Aquirufa</taxon>
    </lineage>
</organism>
<sequence>MAKDIIEKIITLFHEQGDSEYGGEPVTQGEHALQAAHLALAEQAPTSLVVASLLHDVGHLLHALPDDAPEQGIDDLHEELGHRFLIKYFTQAVSEPVHLHVSAKRYLCAVEPDYFALLSEPSVISLHLQGGPMSAEECQAFEANPYYRDAVQLRRYDDMAKVPNLPVQPIEFYASMLREHLK</sequence>
<dbReference type="PANTHER" id="PTHR40202">
    <property type="match status" value="1"/>
</dbReference>
<dbReference type="NCBIfam" id="TIGR03276">
    <property type="entry name" value="Phn-HD"/>
    <property type="match status" value="1"/>
</dbReference>
<dbReference type="InterPro" id="IPR017670">
    <property type="entry name" value="Phosphonate_degrad-assoc"/>
</dbReference>
<proteinExistence type="predicted"/>
<evidence type="ECO:0000313" key="2">
    <source>
        <dbReference type="Proteomes" id="UP000293583"/>
    </source>
</evidence>
<dbReference type="InterPro" id="IPR052567">
    <property type="entry name" value="OP_Dioxygenase"/>
</dbReference>
<dbReference type="GO" id="GO:0016787">
    <property type="term" value="F:hydrolase activity"/>
    <property type="evidence" value="ECO:0007669"/>
    <property type="project" value="UniProtKB-KW"/>
</dbReference>
<keyword evidence="2" id="KW-1185">Reference proteome</keyword>
<name>A0A4V6MRL0_9BACT</name>
<accession>A0A4V6MRL0</accession>
<dbReference type="OrthoDB" id="823268at2"/>
<protein>
    <submittedName>
        <fullName evidence="1">Metal-dependent phosphohydrolase</fullName>
    </submittedName>
</protein>
<dbReference type="PANTHER" id="PTHR40202:SF1">
    <property type="entry name" value="HD DOMAIN-CONTAINING PROTEIN"/>
    <property type="match status" value="1"/>
</dbReference>
<evidence type="ECO:0000313" key="1">
    <source>
        <dbReference type="EMBL" id="TBH75435.1"/>
    </source>
</evidence>
<dbReference type="Proteomes" id="UP000293583">
    <property type="component" value="Unassembled WGS sequence"/>
</dbReference>
<dbReference type="RefSeq" id="WP_130922588.1">
    <property type="nucleotide sequence ID" value="NZ_JAANOM010000002.1"/>
</dbReference>
<reference evidence="1 2" key="1">
    <citation type="submission" date="2019-02" db="EMBL/GenBank/DDBJ databases">
        <title>Genome of a new Bacteroidetes strain.</title>
        <authorList>
            <person name="Pitt A."/>
        </authorList>
    </citation>
    <scope>NUCLEOTIDE SEQUENCE [LARGE SCALE GENOMIC DNA]</scope>
    <source>
        <strain evidence="1 2">103A-SOEBACH</strain>
    </source>
</reference>
<keyword evidence="1" id="KW-0378">Hydrolase</keyword>
<dbReference type="AlphaFoldDB" id="A0A4V6MRL0"/>
<dbReference type="Gene3D" id="1.10.3210.10">
    <property type="entry name" value="Hypothetical protein af1432"/>
    <property type="match status" value="1"/>
</dbReference>
<dbReference type="EMBL" id="SEWY01000001">
    <property type="protein sequence ID" value="TBH75435.1"/>
    <property type="molecule type" value="Genomic_DNA"/>
</dbReference>
<dbReference type="SUPFAM" id="SSF109604">
    <property type="entry name" value="HD-domain/PDEase-like"/>
    <property type="match status" value="1"/>
</dbReference>
<comment type="caution">
    <text evidence="1">The sequence shown here is derived from an EMBL/GenBank/DDBJ whole genome shotgun (WGS) entry which is preliminary data.</text>
</comment>
<gene>
    <name evidence="1" type="ORF">EWU20_02320</name>
</gene>